<dbReference type="EMBL" id="LT629690">
    <property type="protein sequence ID" value="SDG04706.1"/>
    <property type="molecule type" value="Genomic_DNA"/>
</dbReference>
<dbReference type="AlphaFoldDB" id="A0A1G7R1R4"/>
<feature type="transmembrane region" description="Helical" evidence="8">
    <location>
        <begin position="539"/>
        <end position="557"/>
    </location>
</feature>
<dbReference type="Gene3D" id="3.30.70.1430">
    <property type="entry name" value="Multidrug efflux transporter AcrB pore domain"/>
    <property type="match status" value="2"/>
</dbReference>
<dbReference type="SUPFAM" id="SSF82714">
    <property type="entry name" value="Multidrug efflux transporter AcrB TolC docking domain, DN and DC subdomains"/>
    <property type="match status" value="2"/>
</dbReference>
<protein>
    <submittedName>
        <fullName evidence="9">Multidrug efflux pump</fullName>
    </submittedName>
</protein>
<feature type="transmembrane region" description="Helical" evidence="8">
    <location>
        <begin position="965"/>
        <end position="984"/>
    </location>
</feature>
<dbReference type="InterPro" id="IPR001036">
    <property type="entry name" value="Acrflvin-R"/>
</dbReference>
<dbReference type="FunFam" id="3.30.70.1430:FF:000001">
    <property type="entry name" value="Efflux pump membrane transporter"/>
    <property type="match status" value="1"/>
</dbReference>
<evidence type="ECO:0000256" key="8">
    <source>
        <dbReference type="SAM" id="Phobius"/>
    </source>
</evidence>
<keyword evidence="3" id="KW-1003">Cell membrane</keyword>
<evidence type="ECO:0000256" key="2">
    <source>
        <dbReference type="ARBA" id="ARBA00022448"/>
    </source>
</evidence>
<evidence type="ECO:0000256" key="3">
    <source>
        <dbReference type="ARBA" id="ARBA00022475"/>
    </source>
</evidence>
<sequence>MSPSRPFILRPVATVLLMVAVLLAGGVAYTQLPVSALPQVDYPTIQVQTYYPGASPSVMTSAVTGALERQFGQIPGLTQMTSTSSGGGSIITLQFNLSESIDVAQQDVQAAINAASSYLPQNLPNPPIYNKVNPADAPILTLALTSKTLPLTKVEDLADTILANKISQLSGVGLVSIAGGQKPGVRIQANPTTLAGYGMSLEDLRTALAAANVDQAKGNLNGRLQSYTIGANDQLLSAKDYQDVIVAYRNGSPVRMSDVANSVDGAENSFQAAWMGRRDDEGNPNTQPAVIINIQRQPGANIIGVVDRIEALLPKLQATLPASVKLETLTDRTGTIRASVADVQFELMLTIALVIFVIFLFLRSWRATIIPSVAVPLSIVGTFAVMYLLGYSLNNLSLMALTISTGFVVDDAIVMVENIDRYLEEGHSPLEAALMGSEQIGFTILSLTISLIAVLIPLLFMGDIVGRLFREFAVTLSVTILVSAVVSLTLTPMMAAKLLKHTPEHEKGKFYKVSEDFFNWVIARYATGVRWVLRHQTFTLLVTAGTFVLTLLMYMWVPKGFFPVQDTGVILAITDAPQDISFNAMSQRQQALANAILKDPDVDSLSSFIGIDATNQTLNSGRIQINLKDREDRKTSASDIIRRLQPNLDKVEGIKAYMQPLQDLTVENRTARTQYQYSVEDANSDELVVWTNRILQKFKTLPALADVASDQTTEGLEASLVIDRDTASRLGITPQNIDDTLYDAFGQRQVSTMFTQQNQYHVILEVAPQYQKSPTALDNIYVKSSSGTQVPLSAFTHFESKKTTLAISHEGQFPSVNISFNLAPGYSIGDAVSQVRKAEKELNMPLSVNANFQGTAASFEASLSNEPILILAALITVYIVLGVLYESYIHPITILSTLPSAGVGAILALFITGTNLSVIALIGIILLIGIVKKNAIMMIDFALEAEREGGKTPEESIYQACLLRFRPIMMTTMAALLGGVPLALGTGTGSELRRPLGITIIGGLIVSQVLTLYTTPVVYLFFDRIGRKYLGTEEGDRERLAHLHEDEPHYATGD</sequence>
<dbReference type="Gene3D" id="3.30.70.1440">
    <property type="entry name" value="Multidrug efflux transporter AcrB pore domain"/>
    <property type="match status" value="1"/>
</dbReference>
<dbReference type="OrthoDB" id="9757876at2"/>
<feature type="transmembrane region" description="Helical" evidence="8">
    <location>
        <begin position="472"/>
        <end position="496"/>
    </location>
</feature>
<evidence type="ECO:0000313" key="10">
    <source>
        <dbReference type="Proteomes" id="UP000182427"/>
    </source>
</evidence>
<dbReference type="SUPFAM" id="SSF82866">
    <property type="entry name" value="Multidrug efflux transporter AcrB transmembrane domain"/>
    <property type="match status" value="2"/>
</dbReference>
<dbReference type="Gene3D" id="3.30.70.1320">
    <property type="entry name" value="Multidrug efflux transporter AcrB pore domain like"/>
    <property type="match status" value="1"/>
</dbReference>
<dbReference type="RefSeq" id="WP_083346774.1">
    <property type="nucleotide sequence ID" value="NZ_LT629690.1"/>
</dbReference>
<evidence type="ECO:0000313" key="9">
    <source>
        <dbReference type="EMBL" id="SDG04706.1"/>
    </source>
</evidence>
<organism evidence="9 10">
    <name type="scientific">Terriglobus roseus</name>
    <dbReference type="NCBI Taxonomy" id="392734"/>
    <lineage>
        <taxon>Bacteria</taxon>
        <taxon>Pseudomonadati</taxon>
        <taxon>Acidobacteriota</taxon>
        <taxon>Terriglobia</taxon>
        <taxon>Terriglobales</taxon>
        <taxon>Acidobacteriaceae</taxon>
        <taxon>Terriglobus</taxon>
    </lineage>
</organism>
<dbReference type="NCBIfam" id="NF033617">
    <property type="entry name" value="RND_permease_2"/>
    <property type="match status" value="1"/>
</dbReference>
<dbReference type="FunFam" id="1.20.1640.10:FF:000001">
    <property type="entry name" value="Efflux pump membrane transporter"/>
    <property type="match status" value="1"/>
</dbReference>
<evidence type="ECO:0000256" key="5">
    <source>
        <dbReference type="ARBA" id="ARBA00022692"/>
    </source>
</evidence>
<feature type="transmembrane region" description="Helical" evidence="8">
    <location>
        <begin position="343"/>
        <end position="362"/>
    </location>
</feature>
<evidence type="ECO:0000256" key="7">
    <source>
        <dbReference type="ARBA" id="ARBA00023136"/>
    </source>
</evidence>
<dbReference type="PRINTS" id="PR00702">
    <property type="entry name" value="ACRIFLAVINRP"/>
</dbReference>
<keyword evidence="7 8" id="KW-0472">Membrane</keyword>
<dbReference type="PANTHER" id="PTHR32063">
    <property type="match status" value="1"/>
</dbReference>
<feature type="transmembrane region" description="Helical" evidence="8">
    <location>
        <begin position="868"/>
        <end position="885"/>
    </location>
</feature>
<feature type="transmembrane region" description="Helical" evidence="8">
    <location>
        <begin position="996"/>
        <end position="1022"/>
    </location>
</feature>
<feature type="transmembrane region" description="Helical" evidence="8">
    <location>
        <begin position="905"/>
        <end position="931"/>
    </location>
</feature>
<name>A0A1G7R1R4_9BACT</name>
<dbReference type="GO" id="GO:0005886">
    <property type="term" value="C:plasma membrane"/>
    <property type="evidence" value="ECO:0007669"/>
    <property type="project" value="UniProtKB-SubCell"/>
</dbReference>
<dbReference type="Gene3D" id="1.20.1640.10">
    <property type="entry name" value="Multidrug efflux transporter AcrB transmembrane domain"/>
    <property type="match status" value="2"/>
</dbReference>
<dbReference type="PANTHER" id="PTHR32063:SF21">
    <property type="entry name" value="MULTIDRUG RESISTANCE PROTEIN MDTB"/>
    <property type="match status" value="1"/>
</dbReference>
<feature type="transmembrane region" description="Helical" evidence="8">
    <location>
        <begin position="440"/>
        <end position="460"/>
    </location>
</feature>
<accession>A0A1G7R1R4</accession>
<dbReference type="SUPFAM" id="SSF82693">
    <property type="entry name" value="Multidrug efflux transporter AcrB pore domain, PN1, PN2, PC1 and PC2 subdomains"/>
    <property type="match status" value="3"/>
</dbReference>
<keyword evidence="10" id="KW-1185">Reference proteome</keyword>
<dbReference type="Gene3D" id="3.30.2090.10">
    <property type="entry name" value="Multidrug efflux transporter AcrB TolC docking domain, DN and DC subdomains"/>
    <property type="match status" value="2"/>
</dbReference>
<keyword evidence="2" id="KW-0813">Transport</keyword>
<feature type="transmembrane region" description="Helical" evidence="8">
    <location>
        <begin position="369"/>
        <end position="390"/>
    </location>
</feature>
<proteinExistence type="predicted"/>
<dbReference type="InterPro" id="IPR027463">
    <property type="entry name" value="AcrB_DN_DC_subdom"/>
</dbReference>
<dbReference type="Pfam" id="PF00873">
    <property type="entry name" value="ACR_tran"/>
    <property type="match status" value="1"/>
</dbReference>
<keyword evidence="6 8" id="KW-1133">Transmembrane helix</keyword>
<dbReference type="GO" id="GO:0042910">
    <property type="term" value="F:xenobiotic transmembrane transporter activity"/>
    <property type="evidence" value="ECO:0007669"/>
    <property type="project" value="TreeGrafter"/>
</dbReference>
<comment type="subcellular location">
    <subcellularLocation>
        <location evidence="1">Cell inner membrane</location>
        <topology evidence="1">Multi-pass membrane protein</topology>
    </subcellularLocation>
</comment>
<dbReference type="Proteomes" id="UP000182427">
    <property type="component" value="Chromosome I"/>
</dbReference>
<keyword evidence="5 8" id="KW-0812">Transmembrane</keyword>
<evidence type="ECO:0000256" key="6">
    <source>
        <dbReference type="ARBA" id="ARBA00022989"/>
    </source>
</evidence>
<reference evidence="10" key="1">
    <citation type="submission" date="2016-10" db="EMBL/GenBank/DDBJ databases">
        <authorList>
            <person name="Varghese N."/>
            <person name="Submissions S."/>
        </authorList>
    </citation>
    <scope>NUCLEOTIDE SEQUENCE [LARGE SCALE GENOMIC DNA]</scope>
    <source>
        <strain evidence="10">GAS232</strain>
    </source>
</reference>
<evidence type="ECO:0000256" key="4">
    <source>
        <dbReference type="ARBA" id="ARBA00022519"/>
    </source>
</evidence>
<gene>
    <name evidence="9" type="ORF">SAMN05444167_4090</name>
</gene>
<keyword evidence="4" id="KW-0997">Cell inner membrane</keyword>
<evidence type="ECO:0000256" key="1">
    <source>
        <dbReference type="ARBA" id="ARBA00004429"/>
    </source>
</evidence>